<dbReference type="Proteomes" id="UP000054270">
    <property type="component" value="Unassembled WGS sequence"/>
</dbReference>
<reference evidence="3" key="1">
    <citation type="submission" date="2014-04" db="EMBL/GenBank/DDBJ databases">
        <title>Evolutionary Origins and Diversification of the Mycorrhizal Mutualists.</title>
        <authorList>
            <consortium name="DOE Joint Genome Institute"/>
            <consortium name="Mycorrhizal Genomics Consortium"/>
            <person name="Kohler A."/>
            <person name="Kuo A."/>
            <person name="Nagy L.G."/>
            <person name="Floudas D."/>
            <person name="Copeland A."/>
            <person name="Barry K.W."/>
            <person name="Cichocki N."/>
            <person name="Veneault-Fourrey C."/>
            <person name="LaButti K."/>
            <person name="Lindquist E.A."/>
            <person name="Lipzen A."/>
            <person name="Lundell T."/>
            <person name="Morin E."/>
            <person name="Murat C."/>
            <person name="Riley R."/>
            <person name="Ohm R."/>
            <person name="Sun H."/>
            <person name="Tunlid A."/>
            <person name="Henrissat B."/>
            <person name="Grigoriev I.V."/>
            <person name="Hibbett D.S."/>
            <person name="Martin F."/>
        </authorList>
    </citation>
    <scope>NUCLEOTIDE SEQUENCE [LARGE SCALE GENOMIC DNA]</scope>
    <source>
        <strain evidence="3">FD-334 SS-4</strain>
    </source>
</reference>
<evidence type="ECO:0000313" key="2">
    <source>
        <dbReference type="EMBL" id="KJA16315.1"/>
    </source>
</evidence>
<evidence type="ECO:0000313" key="3">
    <source>
        <dbReference type="Proteomes" id="UP000054270"/>
    </source>
</evidence>
<keyword evidence="3" id="KW-1185">Reference proteome</keyword>
<feature type="non-terminal residue" evidence="2">
    <location>
        <position position="1"/>
    </location>
</feature>
<sequence length="140" mass="15479">AYGQSNLDSLWATIKLDSMEGHPKAWREGQLRMTNQLNNVLVVAGLLLATSAVFLTTEPPDTFKLDYTHRGPYLCIYIAFGLLIGAIIVTSVWILVTEKITATRTENVLYGDTLHLYCTLILIAYPSVTISISMLLLAFG</sequence>
<name>A0A0D2P7F8_HYPSF</name>
<keyword evidence="1" id="KW-1133">Transmembrane helix</keyword>
<organism evidence="2 3">
    <name type="scientific">Hypholoma sublateritium (strain FD-334 SS-4)</name>
    <dbReference type="NCBI Taxonomy" id="945553"/>
    <lineage>
        <taxon>Eukaryota</taxon>
        <taxon>Fungi</taxon>
        <taxon>Dikarya</taxon>
        <taxon>Basidiomycota</taxon>
        <taxon>Agaricomycotina</taxon>
        <taxon>Agaricomycetes</taxon>
        <taxon>Agaricomycetidae</taxon>
        <taxon>Agaricales</taxon>
        <taxon>Agaricineae</taxon>
        <taxon>Strophariaceae</taxon>
        <taxon>Hypholoma</taxon>
    </lineage>
</organism>
<dbReference type="OMA" id="STCAHEW"/>
<dbReference type="AlphaFoldDB" id="A0A0D2P7F8"/>
<evidence type="ECO:0000256" key="1">
    <source>
        <dbReference type="SAM" id="Phobius"/>
    </source>
</evidence>
<dbReference type="EMBL" id="KN817624">
    <property type="protein sequence ID" value="KJA16315.1"/>
    <property type="molecule type" value="Genomic_DNA"/>
</dbReference>
<gene>
    <name evidence="2" type="ORF">HYPSUDRAFT_112377</name>
</gene>
<proteinExistence type="predicted"/>
<feature type="non-terminal residue" evidence="2">
    <location>
        <position position="140"/>
    </location>
</feature>
<feature type="transmembrane region" description="Helical" evidence="1">
    <location>
        <begin position="76"/>
        <end position="96"/>
    </location>
</feature>
<keyword evidence="1" id="KW-0472">Membrane</keyword>
<dbReference type="OrthoDB" id="2640035at2759"/>
<protein>
    <submittedName>
        <fullName evidence="2">Uncharacterized protein</fullName>
    </submittedName>
</protein>
<feature type="transmembrane region" description="Helical" evidence="1">
    <location>
        <begin position="37"/>
        <end position="56"/>
    </location>
</feature>
<feature type="transmembrane region" description="Helical" evidence="1">
    <location>
        <begin position="116"/>
        <end position="139"/>
    </location>
</feature>
<accession>A0A0D2P7F8</accession>
<keyword evidence="1" id="KW-0812">Transmembrane</keyword>